<evidence type="ECO:0000256" key="10">
    <source>
        <dbReference type="ARBA" id="ARBA00023237"/>
    </source>
</evidence>
<keyword evidence="5 11" id="KW-0812">Transmembrane</keyword>
<evidence type="ECO:0000256" key="1">
    <source>
        <dbReference type="ARBA" id="ARBA00004571"/>
    </source>
</evidence>
<sequence>MKKMLLGICYLLISHGLSAQQVAGHVTDASNGGPVASATVELSNIVTVSTNASGRFVFSKIKPGRYTLRITSIGYQSAETTVSPGDSAITIKLNRLNLFMQPVEVRAIRAGEKAPFAKTDLTKKEIDKVNTGQDLPFILNQTPSAVVSSDAGNGVGYTGIRIRGTDGTRINVTLNGIPYNDVESQGSFFVNLPDFTSSVNNIQIQRGVGTSSNGAGAFGATINLSTNEANTSAYGEINNSVGSFNTWKHTIKAGSGLIDDHFTIDSRLSKVSSDGFVNRGASDLRSFYLSGAYLAEKTSVRLNVISGKEKTYQSWNGVPEAKLTGDEGKLMEHYNNNLGTLYYTKQDSVNLFTSDPRKYNYFTYGNQTDNYQQDHYQLFINHEFSSRLTVNTAFFLTKGKGYYEEYKPQEKYKTYGLPDYVVGGTTFTKTDLIRQLWLDNDYFGQVFSVQYKSIADQFTVGGGWNRYNGRHFGEIKWTQAGGVPNDYRWYSLEAFKTDVNGYAKYQHTFSPEWEVFADLQYRRVLYDIGGFRKNPTLKVRNTFDFFNPKVGVTYTANNYQAYISYAQGNKEPNRDDFEAGVNQQPKPEKLHDFEAGISKKASQYEWSANLYYMLYKDQLVQTGKINDVGGNTRTNVDNSFRMGIELQGRMRFTQWLQGTANITLSRNRIKDFTEYYDDYDNGGQKAIPHGNTDIAFSPAVVAGGSLNFLPVKDLEISLPAKYVGRQYLDNTTNKQRSIDAYYVQDARVIYTLRKIFVKEISLIGQVNNVFDRQYNSNGYTYSYQYGSLITENFYFPMAGTNFMVAVNIKL</sequence>
<dbReference type="Proteomes" id="UP000263900">
    <property type="component" value="Chromosome"/>
</dbReference>
<evidence type="ECO:0000256" key="8">
    <source>
        <dbReference type="ARBA" id="ARBA00023065"/>
    </source>
</evidence>
<dbReference type="InterPro" id="IPR036942">
    <property type="entry name" value="Beta-barrel_TonB_sf"/>
</dbReference>
<evidence type="ECO:0000313" key="15">
    <source>
        <dbReference type="Proteomes" id="UP000263900"/>
    </source>
</evidence>
<keyword evidence="7" id="KW-0408">Iron</keyword>
<dbReference type="GO" id="GO:0015344">
    <property type="term" value="F:siderophore uptake transmembrane transporter activity"/>
    <property type="evidence" value="ECO:0007669"/>
    <property type="project" value="TreeGrafter"/>
</dbReference>
<evidence type="ECO:0000259" key="13">
    <source>
        <dbReference type="Pfam" id="PF07715"/>
    </source>
</evidence>
<dbReference type="PANTHER" id="PTHR32552:SF68">
    <property type="entry name" value="FERRICHROME OUTER MEMBRANE TRANSPORTER_PHAGE RECEPTOR"/>
    <property type="match status" value="1"/>
</dbReference>
<keyword evidence="3 11" id="KW-1134">Transmembrane beta strand</keyword>
<gene>
    <name evidence="14" type="ORF">D3H65_20065</name>
</gene>
<evidence type="ECO:0000256" key="12">
    <source>
        <dbReference type="SAM" id="SignalP"/>
    </source>
</evidence>
<dbReference type="Gene3D" id="2.170.130.10">
    <property type="entry name" value="TonB-dependent receptor, plug domain"/>
    <property type="match status" value="1"/>
</dbReference>
<dbReference type="InterPro" id="IPR012910">
    <property type="entry name" value="Plug_dom"/>
</dbReference>
<keyword evidence="10 11" id="KW-0998">Cell outer membrane</keyword>
<keyword evidence="15" id="KW-1185">Reference proteome</keyword>
<dbReference type="EMBL" id="CP032157">
    <property type="protein sequence ID" value="AXY76143.1"/>
    <property type="molecule type" value="Genomic_DNA"/>
</dbReference>
<evidence type="ECO:0000256" key="5">
    <source>
        <dbReference type="ARBA" id="ARBA00022692"/>
    </source>
</evidence>
<feature type="domain" description="TonB-dependent receptor plug" evidence="13">
    <location>
        <begin position="113"/>
        <end position="220"/>
    </location>
</feature>
<dbReference type="OrthoDB" id="9761152at2"/>
<keyword evidence="6 12" id="KW-0732">Signal</keyword>
<dbReference type="KEGG" id="pseg:D3H65_20065"/>
<protein>
    <submittedName>
        <fullName evidence="14">TonB-dependent receptor</fullName>
    </submittedName>
</protein>
<dbReference type="Pfam" id="PF13620">
    <property type="entry name" value="CarboxypepD_reg"/>
    <property type="match status" value="1"/>
</dbReference>
<dbReference type="SUPFAM" id="SSF49464">
    <property type="entry name" value="Carboxypeptidase regulatory domain-like"/>
    <property type="match status" value="1"/>
</dbReference>
<comment type="similarity">
    <text evidence="11">Belongs to the TonB-dependent receptor family.</text>
</comment>
<evidence type="ECO:0000256" key="7">
    <source>
        <dbReference type="ARBA" id="ARBA00023004"/>
    </source>
</evidence>
<dbReference type="PROSITE" id="PS52016">
    <property type="entry name" value="TONB_DEPENDENT_REC_3"/>
    <property type="match status" value="1"/>
</dbReference>
<keyword evidence="8" id="KW-0406">Ion transport</keyword>
<organism evidence="14 15">
    <name type="scientific">Paraflavitalea soli</name>
    <dbReference type="NCBI Taxonomy" id="2315862"/>
    <lineage>
        <taxon>Bacteria</taxon>
        <taxon>Pseudomonadati</taxon>
        <taxon>Bacteroidota</taxon>
        <taxon>Chitinophagia</taxon>
        <taxon>Chitinophagales</taxon>
        <taxon>Chitinophagaceae</taxon>
        <taxon>Paraflavitalea</taxon>
    </lineage>
</organism>
<dbReference type="InterPro" id="IPR039426">
    <property type="entry name" value="TonB-dep_rcpt-like"/>
</dbReference>
<dbReference type="Gene3D" id="2.40.170.20">
    <property type="entry name" value="TonB-dependent receptor, beta-barrel domain"/>
    <property type="match status" value="1"/>
</dbReference>
<accession>A0A3B7MRZ7</accession>
<feature type="chain" id="PRO_5017825238" evidence="12">
    <location>
        <begin position="20"/>
        <end position="810"/>
    </location>
</feature>
<proteinExistence type="inferred from homology"/>
<evidence type="ECO:0000256" key="2">
    <source>
        <dbReference type="ARBA" id="ARBA00022448"/>
    </source>
</evidence>
<dbReference type="AlphaFoldDB" id="A0A3B7MRZ7"/>
<dbReference type="InterPro" id="IPR037066">
    <property type="entry name" value="Plug_dom_sf"/>
</dbReference>
<keyword evidence="9 11" id="KW-0472">Membrane</keyword>
<keyword evidence="4" id="KW-0410">Iron transport</keyword>
<dbReference type="GO" id="GO:0009279">
    <property type="term" value="C:cell outer membrane"/>
    <property type="evidence" value="ECO:0007669"/>
    <property type="project" value="UniProtKB-SubCell"/>
</dbReference>
<dbReference type="RefSeq" id="WP_119052022.1">
    <property type="nucleotide sequence ID" value="NZ_CP032157.1"/>
</dbReference>
<dbReference type="SUPFAM" id="SSF56935">
    <property type="entry name" value="Porins"/>
    <property type="match status" value="1"/>
</dbReference>
<evidence type="ECO:0000256" key="11">
    <source>
        <dbReference type="PROSITE-ProRule" id="PRU01360"/>
    </source>
</evidence>
<comment type="subcellular location">
    <subcellularLocation>
        <location evidence="1 11">Cell outer membrane</location>
        <topology evidence="1 11">Multi-pass membrane protein</topology>
    </subcellularLocation>
</comment>
<reference evidence="14 15" key="1">
    <citation type="submission" date="2018-09" db="EMBL/GenBank/DDBJ databases">
        <title>Genome sequencing of strain 6GH32-13.</title>
        <authorList>
            <person name="Weon H.-Y."/>
            <person name="Heo J."/>
            <person name="Kwon S.-W."/>
        </authorList>
    </citation>
    <scope>NUCLEOTIDE SEQUENCE [LARGE SCALE GENOMIC DNA]</scope>
    <source>
        <strain evidence="14 15">5GH32-13</strain>
    </source>
</reference>
<evidence type="ECO:0000313" key="14">
    <source>
        <dbReference type="EMBL" id="AXY76143.1"/>
    </source>
</evidence>
<evidence type="ECO:0000256" key="9">
    <source>
        <dbReference type="ARBA" id="ARBA00023136"/>
    </source>
</evidence>
<evidence type="ECO:0000256" key="3">
    <source>
        <dbReference type="ARBA" id="ARBA00022452"/>
    </source>
</evidence>
<evidence type="ECO:0000256" key="4">
    <source>
        <dbReference type="ARBA" id="ARBA00022496"/>
    </source>
</evidence>
<name>A0A3B7MRZ7_9BACT</name>
<dbReference type="InterPro" id="IPR008969">
    <property type="entry name" value="CarboxyPept-like_regulatory"/>
</dbReference>
<keyword evidence="2 11" id="KW-0813">Transport</keyword>
<dbReference type="Pfam" id="PF07715">
    <property type="entry name" value="Plug"/>
    <property type="match status" value="1"/>
</dbReference>
<dbReference type="Gene3D" id="2.60.40.1120">
    <property type="entry name" value="Carboxypeptidase-like, regulatory domain"/>
    <property type="match status" value="1"/>
</dbReference>
<keyword evidence="14" id="KW-0675">Receptor</keyword>
<evidence type="ECO:0000256" key="6">
    <source>
        <dbReference type="ARBA" id="ARBA00022729"/>
    </source>
</evidence>
<dbReference type="PANTHER" id="PTHR32552">
    <property type="entry name" value="FERRICHROME IRON RECEPTOR-RELATED"/>
    <property type="match status" value="1"/>
</dbReference>
<feature type="signal peptide" evidence="12">
    <location>
        <begin position="1"/>
        <end position="19"/>
    </location>
</feature>